<sequence>MNSAYFYLDMITHELTVPYTQQNRRVRVLLPKNYESNTDHYYPVVYFHDGQNVLYSKESFSGHSWKIIPTIKRNPDLAQMIIVAIDNDGDNRMNEYSAWKFGHSIPGIQFGGKGIEYAEFVMEVVKPFIDQHYRTKADKYHTAMIGSSLGGNITQFMGLAYQDQIGCLGVFSSANWLHQQSFDRYLERLDLNNDQRIFIYTGTDEDEEEDRKLVATNISQAYIDCSLSYYQQLIAKGLALDNLRLVITAGAQHSEEAWAEHLPDCLRFLGEHW</sequence>
<accession>A0A5C5SB60</accession>
<protein>
    <submittedName>
        <fullName evidence="1">Alpha/beta hydrolase</fullName>
    </submittedName>
</protein>
<dbReference type="RefSeq" id="WP_146568139.1">
    <property type="nucleotide sequence ID" value="NZ_VOHL01000009.1"/>
</dbReference>
<dbReference type="PANTHER" id="PTHR48098:SF6">
    <property type="entry name" value="FERRI-BACILLIBACTIN ESTERASE BESA"/>
    <property type="match status" value="1"/>
</dbReference>
<dbReference type="OrthoDB" id="9784036at2"/>
<dbReference type="AlphaFoldDB" id="A0A5C5SB60"/>
<organism evidence="1 2">
    <name type="scientific">Streptococcus cuniculipharyngis</name>
    <dbReference type="NCBI Taxonomy" id="1562651"/>
    <lineage>
        <taxon>Bacteria</taxon>
        <taxon>Bacillati</taxon>
        <taxon>Bacillota</taxon>
        <taxon>Bacilli</taxon>
        <taxon>Lactobacillales</taxon>
        <taxon>Streptococcaceae</taxon>
        <taxon>Streptococcus</taxon>
    </lineage>
</organism>
<comment type="caution">
    <text evidence="1">The sequence shown here is derived from an EMBL/GenBank/DDBJ whole genome shotgun (WGS) entry which is preliminary data.</text>
</comment>
<name>A0A5C5SB60_9STRE</name>
<dbReference type="InterPro" id="IPR050583">
    <property type="entry name" value="Mycobacterial_A85_antigen"/>
</dbReference>
<dbReference type="PANTHER" id="PTHR48098">
    <property type="entry name" value="ENTEROCHELIN ESTERASE-RELATED"/>
    <property type="match status" value="1"/>
</dbReference>
<gene>
    <name evidence="1" type="ORF">FRX57_07260</name>
</gene>
<dbReference type="Proteomes" id="UP000317430">
    <property type="component" value="Unassembled WGS sequence"/>
</dbReference>
<dbReference type="SUPFAM" id="SSF53474">
    <property type="entry name" value="alpha/beta-Hydrolases"/>
    <property type="match status" value="1"/>
</dbReference>
<keyword evidence="2" id="KW-1185">Reference proteome</keyword>
<reference evidence="1 2" key="1">
    <citation type="submission" date="2019-08" db="EMBL/GenBank/DDBJ databases">
        <authorList>
            <person name="Lei W."/>
        </authorList>
    </citation>
    <scope>NUCLEOTIDE SEQUENCE [LARGE SCALE GENOMIC DNA]</scope>
    <source>
        <strain evidence="1 2">CCUG 66496</strain>
    </source>
</reference>
<dbReference type="InterPro" id="IPR029058">
    <property type="entry name" value="AB_hydrolase_fold"/>
</dbReference>
<dbReference type="Gene3D" id="3.40.50.1820">
    <property type="entry name" value="alpha/beta hydrolase"/>
    <property type="match status" value="1"/>
</dbReference>
<dbReference type="EMBL" id="VOHL01000009">
    <property type="protein sequence ID" value="TWS96261.1"/>
    <property type="molecule type" value="Genomic_DNA"/>
</dbReference>
<dbReference type="InterPro" id="IPR000801">
    <property type="entry name" value="Esterase-like"/>
</dbReference>
<proteinExistence type="predicted"/>
<evidence type="ECO:0000313" key="2">
    <source>
        <dbReference type="Proteomes" id="UP000317430"/>
    </source>
</evidence>
<evidence type="ECO:0000313" key="1">
    <source>
        <dbReference type="EMBL" id="TWS96261.1"/>
    </source>
</evidence>
<dbReference type="Pfam" id="PF00756">
    <property type="entry name" value="Esterase"/>
    <property type="match status" value="1"/>
</dbReference>
<dbReference type="GO" id="GO:0016787">
    <property type="term" value="F:hydrolase activity"/>
    <property type="evidence" value="ECO:0007669"/>
    <property type="project" value="UniProtKB-KW"/>
</dbReference>
<keyword evidence="1" id="KW-0378">Hydrolase</keyword>